<dbReference type="Pfam" id="PF13406">
    <property type="entry name" value="SLT_2"/>
    <property type="match status" value="1"/>
</dbReference>
<organism evidence="3 4">
    <name type="scientific">Candidatus Taylorbacteria bacterium RIFCSPLOWO2_01_FULL_45_15b</name>
    <dbReference type="NCBI Taxonomy" id="1802319"/>
    <lineage>
        <taxon>Bacteria</taxon>
        <taxon>Candidatus Tayloriibacteriota</taxon>
    </lineage>
</organism>
<feature type="domain" description="Transglycosylase SLT" evidence="2">
    <location>
        <begin position="216"/>
        <end position="392"/>
    </location>
</feature>
<evidence type="ECO:0000313" key="3">
    <source>
        <dbReference type="EMBL" id="OHA33653.1"/>
    </source>
</evidence>
<feature type="coiled-coil region" evidence="1">
    <location>
        <begin position="31"/>
        <end position="86"/>
    </location>
</feature>
<name>A0A1G2NC84_9BACT</name>
<comment type="caution">
    <text evidence="3">The sequence shown here is derived from an EMBL/GenBank/DDBJ whole genome shotgun (WGS) entry which is preliminary data.</text>
</comment>
<gene>
    <name evidence="3" type="ORF">A2928_01735</name>
</gene>
<feature type="coiled-coil region" evidence="1">
    <location>
        <begin position="168"/>
        <end position="219"/>
    </location>
</feature>
<sequence>MLITRFGKRIAVASLIALGFLVFAPTGEIQAQLTSERRAELEKELADIEKQIASQKVILDGKQRERVSLERDVDILNAEIKQAQLSIKARNLVIQRLTSDIGSKSKTIGELGDKLNREKDALAEIVRRTHAMDSFSIAEVALSREDLSDFFLDVDSFQAIKSSLHQSYESVSQNKKETEDVKATLEDKKADEVELKLIQELQKKRVEEKELEKKKLLADTKGQEKAYQAILADKEKSAASIRTALFSLRNSAAIPFERAYEYAKVASAKTGVRPALILGIIAEESNLGENVGTGTWRVDMKAPRDTEPFLDITRRLGLDPDKMPVSKKPWYGWGGAMGPAQFIPSTWILYEDRIGEATGHNPPNPWNPDDAFMATGLLMMDNGADKGIRAAERLAALRYFAGWTNATKPSYAFYGDDVMALADKYQKLVDIIK</sequence>
<protein>
    <recommendedName>
        <fullName evidence="2">Transglycosylase SLT domain-containing protein</fullName>
    </recommendedName>
</protein>
<keyword evidence="1" id="KW-0175">Coiled coil</keyword>
<evidence type="ECO:0000313" key="4">
    <source>
        <dbReference type="Proteomes" id="UP000176221"/>
    </source>
</evidence>
<dbReference type="EMBL" id="MHRX01000028">
    <property type="protein sequence ID" value="OHA33653.1"/>
    <property type="molecule type" value="Genomic_DNA"/>
</dbReference>
<dbReference type="Gene3D" id="1.10.530.10">
    <property type="match status" value="1"/>
</dbReference>
<dbReference type="STRING" id="1802319.A2928_01735"/>
<dbReference type="Gene3D" id="6.10.250.3150">
    <property type="match status" value="1"/>
</dbReference>
<proteinExistence type="predicted"/>
<reference evidence="3 4" key="1">
    <citation type="journal article" date="2016" name="Nat. Commun.">
        <title>Thousands of microbial genomes shed light on interconnected biogeochemical processes in an aquifer system.</title>
        <authorList>
            <person name="Anantharaman K."/>
            <person name="Brown C.T."/>
            <person name="Hug L.A."/>
            <person name="Sharon I."/>
            <person name="Castelle C.J."/>
            <person name="Probst A.J."/>
            <person name="Thomas B.C."/>
            <person name="Singh A."/>
            <person name="Wilkins M.J."/>
            <person name="Karaoz U."/>
            <person name="Brodie E.L."/>
            <person name="Williams K.H."/>
            <person name="Hubbard S.S."/>
            <person name="Banfield J.F."/>
        </authorList>
    </citation>
    <scope>NUCLEOTIDE SEQUENCE [LARGE SCALE GENOMIC DNA]</scope>
</reference>
<evidence type="ECO:0000256" key="1">
    <source>
        <dbReference type="SAM" id="Coils"/>
    </source>
</evidence>
<accession>A0A1G2NC84</accession>
<dbReference type="AlphaFoldDB" id="A0A1G2NC84"/>
<dbReference type="InterPro" id="IPR031304">
    <property type="entry name" value="SLT_2"/>
</dbReference>
<dbReference type="InterPro" id="IPR023346">
    <property type="entry name" value="Lysozyme-like_dom_sf"/>
</dbReference>
<dbReference type="SUPFAM" id="SSF53955">
    <property type="entry name" value="Lysozyme-like"/>
    <property type="match status" value="1"/>
</dbReference>
<dbReference type="Proteomes" id="UP000176221">
    <property type="component" value="Unassembled WGS sequence"/>
</dbReference>
<evidence type="ECO:0000259" key="2">
    <source>
        <dbReference type="Pfam" id="PF13406"/>
    </source>
</evidence>